<name>A0A4Z2E2J4_9TELE</name>
<comment type="caution">
    <text evidence="1">The sequence shown here is derived from an EMBL/GenBank/DDBJ whole genome shotgun (WGS) entry which is preliminary data.</text>
</comment>
<keyword evidence="1" id="KW-0472">Membrane</keyword>
<dbReference type="Proteomes" id="UP000314294">
    <property type="component" value="Unassembled WGS sequence"/>
</dbReference>
<protein>
    <submittedName>
        <fullName evidence="1">Cystic fibrosis transmembrane conductance regulator</fullName>
    </submittedName>
</protein>
<gene>
    <name evidence="1" type="primary">CFTR_1</name>
    <name evidence="1" type="ORF">EYF80_066878</name>
</gene>
<organism evidence="1 2">
    <name type="scientific">Liparis tanakae</name>
    <name type="common">Tanaka's snailfish</name>
    <dbReference type="NCBI Taxonomy" id="230148"/>
    <lineage>
        <taxon>Eukaryota</taxon>
        <taxon>Metazoa</taxon>
        <taxon>Chordata</taxon>
        <taxon>Craniata</taxon>
        <taxon>Vertebrata</taxon>
        <taxon>Euteleostomi</taxon>
        <taxon>Actinopterygii</taxon>
        <taxon>Neopterygii</taxon>
        <taxon>Teleostei</taxon>
        <taxon>Neoteleostei</taxon>
        <taxon>Acanthomorphata</taxon>
        <taxon>Eupercaria</taxon>
        <taxon>Perciformes</taxon>
        <taxon>Cottioidei</taxon>
        <taxon>Cottales</taxon>
        <taxon>Liparidae</taxon>
        <taxon>Liparis</taxon>
    </lineage>
</organism>
<evidence type="ECO:0000313" key="2">
    <source>
        <dbReference type="Proteomes" id="UP000314294"/>
    </source>
</evidence>
<keyword evidence="1" id="KW-0812">Transmembrane</keyword>
<dbReference type="Gene3D" id="3.40.50.300">
    <property type="entry name" value="P-loop containing nucleotide triphosphate hydrolases"/>
    <property type="match status" value="1"/>
</dbReference>
<dbReference type="EMBL" id="SRLO01020172">
    <property type="protein sequence ID" value="TNN23005.1"/>
    <property type="molecule type" value="Genomic_DNA"/>
</dbReference>
<dbReference type="AlphaFoldDB" id="A0A4Z2E2J4"/>
<keyword evidence="2" id="KW-1185">Reference proteome</keyword>
<reference evidence="1 2" key="1">
    <citation type="submission" date="2019-03" db="EMBL/GenBank/DDBJ databases">
        <title>First draft genome of Liparis tanakae, snailfish: a comprehensive survey of snailfish specific genes.</title>
        <authorList>
            <person name="Kim W."/>
            <person name="Song I."/>
            <person name="Jeong J.-H."/>
            <person name="Kim D."/>
            <person name="Kim S."/>
            <person name="Ryu S."/>
            <person name="Song J.Y."/>
            <person name="Lee S.K."/>
        </authorList>
    </citation>
    <scope>NUCLEOTIDE SEQUENCE [LARGE SCALE GENOMIC DNA]</scope>
    <source>
        <tissue evidence="1">Muscle</tissue>
    </source>
</reference>
<proteinExistence type="predicted"/>
<sequence>MNLDPHERHSDEELWRVAEEVGLKSVIEQFPDKLDFRLEDGGNVLSNGHKQLLTLQVLRKTLKHSFSRCTVILSEHRVEPLLECQSFLVRLNRKYASVTSCLTCRLLVVHRAFRSLVFMEVYTEGRAV</sequence>
<evidence type="ECO:0000313" key="1">
    <source>
        <dbReference type="EMBL" id="TNN23005.1"/>
    </source>
</evidence>
<accession>A0A4Z2E2J4</accession>
<dbReference type="InterPro" id="IPR027417">
    <property type="entry name" value="P-loop_NTPase"/>
</dbReference>
<dbReference type="OrthoDB" id="6500128at2759"/>
<dbReference type="SUPFAM" id="SSF52540">
    <property type="entry name" value="P-loop containing nucleoside triphosphate hydrolases"/>
    <property type="match status" value="1"/>
</dbReference>